<organism evidence="1 2">
    <name type="scientific">Pluteus cervinus</name>
    <dbReference type="NCBI Taxonomy" id="181527"/>
    <lineage>
        <taxon>Eukaryota</taxon>
        <taxon>Fungi</taxon>
        <taxon>Dikarya</taxon>
        <taxon>Basidiomycota</taxon>
        <taxon>Agaricomycotina</taxon>
        <taxon>Agaricomycetes</taxon>
        <taxon>Agaricomycetidae</taxon>
        <taxon>Agaricales</taxon>
        <taxon>Pluteineae</taxon>
        <taxon>Pluteaceae</taxon>
        <taxon>Pluteus</taxon>
    </lineage>
</organism>
<dbReference type="EMBL" id="ML208420">
    <property type="protein sequence ID" value="TFK65951.1"/>
    <property type="molecule type" value="Genomic_DNA"/>
</dbReference>
<dbReference type="Proteomes" id="UP000308600">
    <property type="component" value="Unassembled WGS sequence"/>
</dbReference>
<name>A0ACD3AKA1_9AGAR</name>
<accession>A0ACD3AKA1</accession>
<proteinExistence type="predicted"/>
<sequence>MHLPSRYQLSLLLVVLARAITVCEGSAQHVLGGHSHAVTAEEVVPEGDYIWENITPTKNLVWYGCFKTKECARLLVPLNYTDGSGEEAAIALIRVRSKLPVDSLEYRGPVLFNPGGPGGSGVDFIRDSGDGFARVLGPQFDIVGFDPRGVGRSIPTGKPFQTGAEMVLWKEQMNILDETEDRVPRAWARAHIVGNLVQQHAMSYLKHINTENTARDMLRITEAHGFSKLQYWGFSYGSILGSTFASILPDKIERLIIDGVMDAEDYFSTLWSNNLIDAHKTMQSFYDGCYEAGPEGCPFYAPSPDLIAQNLTSLYNSIRKKPVPVMTETSYGVMDFVKLRSTVFWVLYNPFQAFHPLAEGLANLANGNATALYKLSEAPTFKCACGHEPELTTSDFTQGFPFVACTDGEPIPSGLDYAKQQRQELAETSEWGALWSNVPLHCSGWPQFPRTHFQGPFVANTSFPLLIIGNTADPVTPLWAAKKMSKGFANSVVLTQDSAGHSSVSMPSLCTVQHIRSYFVNGSLPAVGTVCDASRSPWPTLDHGLLSLQSTLSIEDRELLEASTALSIFAKIPRFL</sequence>
<reference evidence="1 2" key="1">
    <citation type="journal article" date="2019" name="Nat. Ecol. Evol.">
        <title>Megaphylogeny resolves global patterns of mushroom evolution.</title>
        <authorList>
            <person name="Varga T."/>
            <person name="Krizsan K."/>
            <person name="Foldi C."/>
            <person name="Dima B."/>
            <person name="Sanchez-Garcia M."/>
            <person name="Sanchez-Ramirez S."/>
            <person name="Szollosi G.J."/>
            <person name="Szarkandi J.G."/>
            <person name="Papp V."/>
            <person name="Albert L."/>
            <person name="Andreopoulos W."/>
            <person name="Angelini C."/>
            <person name="Antonin V."/>
            <person name="Barry K.W."/>
            <person name="Bougher N.L."/>
            <person name="Buchanan P."/>
            <person name="Buyck B."/>
            <person name="Bense V."/>
            <person name="Catcheside P."/>
            <person name="Chovatia M."/>
            <person name="Cooper J."/>
            <person name="Damon W."/>
            <person name="Desjardin D."/>
            <person name="Finy P."/>
            <person name="Geml J."/>
            <person name="Haridas S."/>
            <person name="Hughes K."/>
            <person name="Justo A."/>
            <person name="Karasinski D."/>
            <person name="Kautmanova I."/>
            <person name="Kiss B."/>
            <person name="Kocsube S."/>
            <person name="Kotiranta H."/>
            <person name="LaButti K.M."/>
            <person name="Lechner B.E."/>
            <person name="Liimatainen K."/>
            <person name="Lipzen A."/>
            <person name="Lukacs Z."/>
            <person name="Mihaltcheva S."/>
            <person name="Morgado L.N."/>
            <person name="Niskanen T."/>
            <person name="Noordeloos M.E."/>
            <person name="Ohm R.A."/>
            <person name="Ortiz-Santana B."/>
            <person name="Ovrebo C."/>
            <person name="Racz N."/>
            <person name="Riley R."/>
            <person name="Savchenko A."/>
            <person name="Shiryaev A."/>
            <person name="Soop K."/>
            <person name="Spirin V."/>
            <person name="Szebenyi C."/>
            <person name="Tomsovsky M."/>
            <person name="Tulloss R.E."/>
            <person name="Uehling J."/>
            <person name="Grigoriev I.V."/>
            <person name="Vagvolgyi C."/>
            <person name="Papp T."/>
            <person name="Martin F.M."/>
            <person name="Miettinen O."/>
            <person name="Hibbett D.S."/>
            <person name="Nagy L.G."/>
        </authorList>
    </citation>
    <scope>NUCLEOTIDE SEQUENCE [LARGE SCALE GENOMIC DNA]</scope>
    <source>
        <strain evidence="1 2">NL-1719</strain>
    </source>
</reference>
<evidence type="ECO:0000313" key="1">
    <source>
        <dbReference type="EMBL" id="TFK65951.1"/>
    </source>
</evidence>
<keyword evidence="2" id="KW-1185">Reference proteome</keyword>
<gene>
    <name evidence="1" type="ORF">BDN72DRAFT_173099</name>
</gene>
<protein>
    <submittedName>
        <fullName evidence="1">Uncharacterized protein</fullName>
    </submittedName>
</protein>
<evidence type="ECO:0000313" key="2">
    <source>
        <dbReference type="Proteomes" id="UP000308600"/>
    </source>
</evidence>